<reference evidence="2" key="1">
    <citation type="submission" date="2022-11" db="UniProtKB">
        <authorList>
            <consortium name="WormBaseParasite"/>
        </authorList>
    </citation>
    <scope>IDENTIFICATION</scope>
</reference>
<dbReference type="PANTHER" id="PTHR37431">
    <property type="entry name" value="PROTEIN CBG06927"/>
    <property type="match status" value="1"/>
</dbReference>
<evidence type="ECO:0000313" key="2">
    <source>
        <dbReference type="WBParaSite" id="PEQ_0000740701-mRNA-1"/>
    </source>
</evidence>
<evidence type="ECO:0000313" key="1">
    <source>
        <dbReference type="Proteomes" id="UP000887564"/>
    </source>
</evidence>
<dbReference type="PANTHER" id="PTHR37431:SF5">
    <property type="entry name" value="PROTEIN CBG06905"/>
    <property type="match status" value="1"/>
</dbReference>
<dbReference type="AlphaFoldDB" id="A0A914RLU8"/>
<dbReference type="Proteomes" id="UP000887564">
    <property type="component" value="Unplaced"/>
</dbReference>
<proteinExistence type="predicted"/>
<name>A0A914RLU8_PAREQ</name>
<sequence>MLQVNNPPNLVFMVKHYYMSDVAIEEGCPVEPPTNLEEILARPVAPVANPLPPDVPHATPLVPAVGCDPVEQKKFSDCVQPLTAFQPHPLAVIRQPKQIDEACKEFQVFSNCRANVNCRPLWADGAPQLACQSSNTLLSCALPVISEKCGTVAAQFITDYVDRFAKAINPSCKITAKSNDVHAGEAGKGR</sequence>
<protein>
    <submittedName>
        <fullName evidence="2">Uncharacterized protein</fullName>
    </submittedName>
</protein>
<organism evidence="1 2">
    <name type="scientific">Parascaris equorum</name>
    <name type="common">Equine roundworm</name>
    <dbReference type="NCBI Taxonomy" id="6256"/>
    <lineage>
        <taxon>Eukaryota</taxon>
        <taxon>Metazoa</taxon>
        <taxon>Ecdysozoa</taxon>
        <taxon>Nematoda</taxon>
        <taxon>Chromadorea</taxon>
        <taxon>Rhabditida</taxon>
        <taxon>Spirurina</taxon>
        <taxon>Ascaridomorpha</taxon>
        <taxon>Ascaridoidea</taxon>
        <taxon>Ascarididae</taxon>
        <taxon>Parascaris</taxon>
    </lineage>
</organism>
<keyword evidence="1" id="KW-1185">Reference proteome</keyword>
<accession>A0A914RLU8</accession>
<dbReference type="WBParaSite" id="PEQ_0000740701-mRNA-1">
    <property type="protein sequence ID" value="PEQ_0000740701-mRNA-1"/>
    <property type="gene ID" value="PEQ_0000740701"/>
</dbReference>